<sequence length="1693" mass="191262">MRRGHPGRGGWRGDSPRHFRPRNAGNPGFRPPRNFQPSLLETPRFPPPQRFPVWAGRPPYDGPGPSTHEDHYQDRSRFKYSRQRDQRDRDNNRHYQERSHQNSYHDQSNNYDKQNDFYVNNMGDVDQRQQFVSSQRKEQYPKTDLPPWASRTPFNRPEDATLQPDYSGHRPPASDHYEGTPSAVDNSDAFSRSVDDTVDIIRKRLQTRSDPQSQQAPLIQNREDNESGRRRQSTESYKQQNIQQEQVQRRRSHRPRHNAKNNCDQIKSSIVNQLFKMDNDKIHKLMDNPNSSSKFEYAINSLITESQNSYNRHLRAAAEKSLCGSRNDVNQYDENDTIYEDTFMKQMQCILEPQDTILLEDIKPFVMAELNKVLQLNEYEHQNYNVEDADYRNYNQPSQYHDDHSSNPHSYDEAHNAHLSASFSPEPDPGQYTHFEHPGNDEENIDRNMEHNSSQNQNYNERSTLFERRPTKKIDDHRRHERSRSRERRRRSSGSEKLSQRDSFKETNPPYFDVNAEQISDEEDPFAELDKQYHVAVDHNFIEADDPTLPEYPISSAPPKQEAKHIPKISPFKTPKTAEELKLEELQALESNIKSELLQYADDINSTSDQPLSKKPNNPLPSLEHVTIKKESVEFKDREDLNKSDSSNASTDKSAKHSSSRKRSTDQRPSHRKEKRKKSETNQVESSKQILNKNIIINVNDCAAKTSEACESSKKSIFNLYFSKGESTQVNNEKRSESCNPSISEKHVKRKESPQKPFKDKGNDSKTKATSTSSNHSQLTPKDSNNSESPTKSDSTTKLKTINMFEALPKKSSVHQSVRNTCEKVSSKTPEEKLKTLPLKSISKQVVRRHVSTQVYRKNIAKSCQTVRMKTVEKIVQTDPVTIEKSAPKSTNAFERMKEIDMEIQVLLQEKFKLYNSLESNESSSGTMPTLGMTVLNMEKPEGVEDENVDSIVDEFTSIPVDELEQIALESVQQTSSNERVEKDGENQKPKRKIRRPKHIQDDITEIDLTMTPKKNKKSKTPNISLLEQIITDSRPLEEIISLDDFETSPVKTKSKKKSKNAQKPKTTKTKRQTTEPVSNTDYVLKECSVVLIREDLTKYMKRNVEVEVEHKPMIKEETVTKIEEVTPLARAPSPAVVTEMVVEPPINDFHFQCDMLDVSEDIVIDSNCEMKMGVKELVSESVIEEVVLDNSQSSVVATEVEMTQLSGCKTYDYSADEDLKQDSLAVTGNGDAVLAIECIDKNFLAACLDGNVYHFSGDGRLLATLRGSNLAVTCLTIVQEKYGTTVFTGSLDSRIRYYDLETGLEKGPECNVLSPIQTMDRAWDTVFVGTRTGFVLQFECKNNLLIPVSTIKFSDQSILALRALKEGPRKVLLVAARSENVTIKDAQTGLLLRTLVGPKMTVYTLLYEDGKVYCGTSSNQIQVFDYAASPNDFHLVRSEAARIQCFPADLTISSVHLAGGRPTLRLPSGTHTGHHDGGKGAVCLRVCGGLVFAGCYDGCVYVFRGGERAPAAVLRGPTVMLLSLALCGTKHWAAAASGGGGGEGAVCLRVCGGLELAGCYDGCVYVFRGGERAPRPVLRPPTAVQLSRALQGTEVRLICGRLRLAWCRRGSAHTGQRGLCGTKVMEGYSIPGICYCLSSILTKYKRMRAVVPESDLPFGLEYLCTTFATLHTDEMSAGRSYTLALFFVIALL</sequence>
<gene>
    <name evidence="2" type="ORF">PLXY2_LOCUS3522</name>
</gene>
<dbReference type="Gene3D" id="2.130.10.10">
    <property type="entry name" value="YVTN repeat-like/Quinoprotein amine dehydrogenase"/>
    <property type="match status" value="2"/>
</dbReference>
<evidence type="ECO:0000313" key="3">
    <source>
        <dbReference type="Proteomes" id="UP000653454"/>
    </source>
</evidence>
<proteinExistence type="predicted"/>
<feature type="compositionally biased region" description="Polar residues" evidence="1">
    <location>
        <begin position="451"/>
        <end position="463"/>
    </location>
</feature>
<dbReference type="SUPFAM" id="SSF50978">
    <property type="entry name" value="WD40 repeat-like"/>
    <property type="match status" value="1"/>
</dbReference>
<dbReference type="InterPro" id="IPR042622">
    <property type="entry name" value="Znf106"/>
</dbReference>
<feature type="compositionally biased region" description="Basic and acidic residues" evidence="1">
    <location>
        <begin position="434"/>
        <end position="450"/>
    </location>
</feature>
<dbReference type="GO" id="GO:0003723">
    <property type="term" value="F:RNA binding"/>
    <property type="evidence" value="ECO:0007669"/>
    <property type="project" value="InterPro"/>
</dbReference>
<feature type="compositionally biased region" description="Basic and acidic residues" evidence="1">
    <location>
        <begin position="751"/>
        <end position="767"/>
    </location>
</feature>
<evidence type="ECO:0000256" key="1">
    <source>
        <dbReference type="SAM" id="MobiDB-lite"/>
    </source>
</evidence>
<feature type="compositionally biased region" description="Polar residues" evidence="1">
    <location>
        <begin position="101"/>
        <end position="112"/>
    </location>
</feature>
<feature type="compositionally biased region" description="Basic and acidic residues" evidence="1">
    <location>
        <begin position="400"/>
        <end position="416"/>
    </location>
</feature>
<dbReference type="Proteomes" id="UP000653454">
    <property type="component" value="Unassembled WGS sequence"/>
</dbReference>
<dbReference type="PANTHER" id="PTHR14435">
    <property type="entry name" value="ZINC FINGER PROTEIN 106"/>
    <property type="match status" value="1"/>
</dbReference>
<comment type="caution">
    <text evidence="2">The sequence shown here is derived from an EMBL/GenBank/DDBJ whole genome shotgun (WGS) entry which is preliminary data.</text>
</comment>
<reference evidence="2" key="1">
    <citation type="submission" date="2020-11" db="EMBL/GenBank/DDBJ databases">
        <authorList>
            <person name="Whiteford S."/>
        </authorList>
    </citation>
    <scope>NUCLEOTIDE SEQUENCE</scope>
</reference>
<feature type="compositionally biased region" description="Basic and acidic residues" evidence="1">
    <location>
        <begin position="464"/>
        <end position="478"/>
    </location>
</feature>
<accession>A0A8S4DVJ0</accession>
<feature type="compositionally biased region" description="Polar residues" evidence="1">
    <location>
        <begin position="208"/>
        <end position="218"/>
    </location>
</feature>
<feature type="compositionally biased region" description="Basic and acidic residues" evidence="1">
    <location>
        <begin position="221"/>
        <end position="233"/>
    </location>
</feature>
<organism evidence="2 3">
    <name type="scientific">Plutella xylostella</name>
    <name type="common">Diamondback moth</name>
    <name type="synonym">Plutella maculipennis</name>
    <dbReference type="NCBI Taxonomy" id="51655"/>
    <lineage>
        <taxon>Eukaryota</taxon>
        <taxon>Metazoa</taxon>
        <taxon>Ecdysozoa</taxon>
        <taxon>Arthropoda</taxon>
        <taxon>Hexapoda</taxon>
        <taxon>Insecta</taxon>
        <taxon>Pterygota</taxon>
        <taxon>Neoptera</taxon>
        <taxon>Endopterygota</taxon>
        <taxon>Lepidoptera</taxon>
        <taxon>Glossata</taxon>
        <taxon>Ditrysia</taxon>
        <taxon>Yponomeutoidea</taxon>
        <taxon>Plutellidae</taxon>
        <taxon>Plutella</taxon>
    </lineage>
</organism>
<dbReference type="InterPro" id="IPR036322">
    <property type="entry name" value="WD40_repeat_dom_sf"/>
</dbReference>
<dbReference type="GO" id="GO:0016020">
    <property type="term" value="C:membrane"/>
    <property type="evidence" value="ECO:0007669"/>
    <property type="project" value="TreeGrafter"/>
</dbReference>
<name>A0A8S4DVJ0_PLUXY</name>
<dbReference type="GO" id="GO:0005829">
    <property type="term" value="C:cytosol"/>
    <property type="evidence" value="ECO:0007669"/>
    <property type="project" value="TreeGrafter"/>
</dbReference>
<feature type="compositionally biased region" description="Basic and acidic residues" evidence="1">
    <location>
        <begin position="67"/>
        <end position="100"/>
    </location>
</feature>
<feature type="region of interest" description="Disordered" evidence="1">
    <location>
        <begin position="205"/>
        <end position="261"/>
    </location>
</feature>
<feature type="compositionally biased region" description="Basic residues" evidence="1">
    <location>
        <begin position="1053"/>
        <end position="1072"/>
    </location>
</feature>
<feature type="compositionally biased region" description="Polar residues" evidence="1">
    <location>
        <begin position="681"/>
        <end position="696"/>
    </location>
</feature>
<feature type="region of interest" description="Disordered" evidence="1">
    <location>
        <begin position="1049"/>
        <end position="1078"/>
    </location>
</feature>
<protein>
    <submittedName>
        <fullName evidence="2">(diamondback moth) hypothetical protein</fullName>
    </submittedName>
</protein>
<dbReference type="InterPro" id="IPR001680">
    <property type="entry name" value="WD40_rpt"/>
</dbReference>
<feature type="region of interest" description="Disordered" evidence="1">
    <location>
        <begin position="393"/>
        <end position="511"/>
    </location>
</feature>
<evidence type="ECO:0000313" key="2">
    <source>
        <dbReference type="EMBL" id="CAG9105851.1"/>
    </source>
</evidence>
<feature type="compositionally biased region" description="Basic and acidic residues" evidence="1">
    <location>
        <begin position="626"/>
        <end position="643"/>
    </location>
</feature>
<feature type="region of interest" description="Disordered" evidence="1">
    <location>
        <begin position="552"/>
        <end position="574"/>
    </location>
</feature>
<dbReference type="InterPro" id="IPR015943">
    <property type="entry name" value="WD40/YVTN_repeat-like_dom_sf"/>
</dbReference>
<feature type="region of interest" description="Disordered" evidence="1">
    <location>
        <begin position="1"/>
        <end position="118"/>
    </location>
</feature>
<feature type="region of interest" description="Disordered" evidence="1">
    <location>
        <begin position="971"/>
        <end position="1021"/>
    </location>
</feature>
<feature type="region of interest" description="Disordered" evidence="1">
    <location>
        <begin position="602"/>
        <end position="696"/>
    </location>
</feature>
<dbReference type="EMBL" id="CAJHNJ030000009">
    <property type="protein sequence ID" value="CAG9105851.1"/>
    <property type="molecule type" value="Genomic_DNA"/>
</dbReference>
<dbReference type="SMART" id="SM00320">
    <property type="entry name" value="WD40"/>
    <property type="match status" value="4"/>
</dbReference>
<dbReference type="PANTHER" id="PTHR14435:SF2">
    <property type="entry name" value="ZINC FINGER PROTEIN 106"/>
    <property type="match status" value="1"/>
</dbReference>
<dbReference type="GO" id="GO:0017124">
    <property type="term" value="F:SH3 domain binding"/>
    <property type="evidence" value="ECO:0007669"/>
    <property type="project" value="TreeGrafter"/>
</dbReference>
<feature type="compositionally biased region" description="Basic and acidic residues" evidence="1">
    <location>
        <begin position="979"/>
        <end position="989"/>
    </location>
</feature>
<feature type="compositionally biased region" description="Basic residues" evidence="1">
    <location>
        <begin position="479"/>
        <end position="492"/>
    </location>
</feature>
<feature type="region of interest" description="Disordered" evidence="1">
    <location>
        <begin position="130"/>
        <end position="191"/>
    </location>
</feature>
<feature type="compositionally biased region" description="Basic residues" evidence="1">
    <location>
        <begin position="249"/>
        <end position="259"/>
    </location>
</feature>
<feature type="compositionally biased region" description="Polar residues" evidence="1">
    <location>
        <begin position="768"/>
        <end position="798"/>
    </location>
</feature>
<feature type="region of interest" description="Disordered" evidence="1">
    <location>
        <begin position="724"/>
        <end position="798"/>
    </location>
</feature>
<keyword evidence="3" id="KW-1185">Reference proteome</keyword>